<dbReference type="EMBL" id="DVJI01000002">
    <property type="protein sequence ID" value="HIS70391.1"/>
    <property type="molecule type" value="Genomic_DNA"/>
</dbReference>
<keyword evidence="1" id="KW-0732">Signal</keyword>
<dbReference type="GO" id="GO:0016787">
    <property type="term" value="F:hydrolase activity"/>
    <property type="evidence" value="ECO:0007669"/>
    <property type="project" value="UniProtKB-KW"/>
</dbReference>
<protein>
    <submittedName>
        <fullName evidence="2">Acyloxyacyl hydrolase</fullName>
    </submittedName>
</protein>
<comment type="caution">
    <text evidence="2">The sequence shown here is derived from an EMBL/GenBank/DDBJ whole genome shotgun (WGS) entry which is preliminary data.</text>
</comment>
<dbReference type="Pfam" id="PF09411">
    <property type="entry name" value="PagL"/>
    <property type="match status" value="1"/>
</dbReference>
<sequence>MKKYITIILAIITLPALGADNNPMFGKNADNAIALYVSQGTGPGSLFKLVDPFLWEFEPMTNLMVQYSQPASIFRLPSRINLAFVQNFGYGHDRGLSFMAVGVSWDVALVQWRGFYIGAGLGPYMRDSRDRYVQSRLVFGERFFIGKNIGDAWRIEFFTQHFSNGDFTEINRGFNFTGLAVNYSF</sequence>
<organism evidence="2 3">
    <name type="scientific">Candidatus Enterousia intestinigallinarum</name>
    <dbReference type="NCBI Taxonomy" id="2840790"/>
    <lineage>
        <taxon>Bacteria</taxon>
        <taxon>Pseudomonadati</taxon>
        <taxon>Pseudomonadota</taxon>
        <taxon>Alphaproteobacteria</taxon>
        <taxon>Candidatus Enterousia</taxon>
    </lineage>
</organism>
<name>A0A9D1JWZ8_9PROT</name>
<reference evidence="2" key="1">
    <citation type="submission" date="2020-10" db="EMBL/GenBank/DDBJ databases">
        <authorList>
            <person name="Gilroy R."/>
        </authorList>
    </citation>
    <scope>NUCLEOTIDE SEQUENCE</scope>
    <source>
        <strain evidence="2">ChiGjej3B3-5194</strain>
    </source>
</reference>
<dbReference type="Gene3D" id="2.40.160.20">
    <property type="match status" value="1"/>
</dbReference>
<accession>A0A9D1JWZ8</accession>
<proteinExistence type="predicted"/>
<feature type="chain" id="PRO_5038909398" evidence="1">
    <location>
        <begin position="19"/>
        <end position="185"/>
    </location>
</feature>
<evidence type="ECO:0000256" key="1">
    <source>
        <dbReference type="SAM" id="SignalP"/>
    </source>
</evidence>
<dbReference type="InterPro" id="IPR018550">
    <property type="entry name" value="Lipid-A_deacylase-rel"/>
</dbReference>
<feature type="signal peptide" evidence="1">
    <location>
        <begin position="1"/>
        <end position="18"/>
    </location>
</feature>
<gene>
    <name evidence="2" type="ORF">IAD02_00160</name>
</gene>
<evidence type="ECO:0000313" key="3">
    <source>
        <dbReference type="Proteomes" id="UP000886742"/>
    </source>
</evidence>
<dbReference type="Proteomes" id="UP000886742">
    <property type="component" value="Unassembled WGS sequence"/>
</dbReference>
<dbReference type="AlphaFoldDB" id="A0A9D1JWZ8"/>
<keyword evidence="2" id="KW-0378">Hydrolase</keyword>
<reference evidence="2" key="2">
    <citation type="journal article" date="2021" name="PeerJ">
        <title>Extensive microbial diversity within the chicken gut microbiome revealed by metagenomics and culture.</title>
        <authorList>
            <person name="Gilroy R."/>
            <person name="Ravi A."/>
            <person name="Getino M."/>
            <person name="Pursley I."/>
            <person name="Horton D.L."/>
            <person name="Alikhan N.F."/>
            <person name="Baker D."/>
            <person name="Gharbi K."/>
            <person name="Hall N."/>
            <person name="Watson M."/>
            <person name="Adriaenssens E.M."/>
            <person name="Foster-Nyarko E."/>
            <person name="Jarju S."/>
            <person name="Secka A."/>
            <person name="Antonio M."/>
            <person name="Oren A."/>
            <person name="Chaudhuri R.R."/>
            <person name="La Ragione R."/>
            <person name="Hildebrand F."/>
            <person name="Pallen M.J."/>
        </authorList>
    </citation>
    <scope>NUCLEOTIDE SEQUENCE</scope>
    <source>
        <strain evidence="2">ChiGjej3B3-5194</strain>
    </source>
</reference>
<evidence type="ECO:0000313" key="2">
    <source>
        <dbReference type="EMBL" id="HIS70391.1"/>
    </source>
</evidence>